<keyword evidence="7" id="KW-0812">Transmembrane</keyword>
<dbReference type="GO" id="GO:0005886">
    <property type="term" value="C:plasma membrane"/>
    <property type="evidence" value="ECO:0007669"/>
    <property type="project" value="TreeGrafter"/>
</dbReference>
<gene>
    <name evidence="9" type="primary">treB</name>
    <name evidence="9" type="ORF">SCHIN_v1c08010</name>
</gene>
<feature type="transmembrane region" description="Helical" evidence="7">
    <location>
        <begin position="163"/>
        <end position="185"/>
    </location>
</feature>
<dbReference type="Pfam" id="PF00367">
    <property type="entry name" value="PTS_EIIB"/>
    <property type="match status" value="1"/>
</dbReference>
<dbReference type="GO" id="GO:0009401">
    <property type="term" value="P:phosphoenolpyruvate-dependent sugar phosphotransferase system"/>
    <property type="evidence" value="ECO:0007669"/>
    <property type="project" value="UniProtKB-KW"/>
</dbReference>
<sequence>MANTKWQSDKKEIESFINNVGGLENILEIYNCISRLRVEVKDKGKVNLEGLIKSKNVNEVLEKENTVHIIFLKKYNTKFFKKFQTFTGYDEGVFEIKQIVAGKKNVLDKVVETFSGVATPLLYILGAYGILSMFNSFITTQWVQGKESSSLIGNSEFVNQLSIIMGILTSGMSLALTMGIPWAVFRYTKQNQVFGIAIGLVFVLSSKVGTIGIADLNQLNYVEGWADLNVFKKLYYTWYFSEAGGNTLANGLHSTSFTLNWFGNGSFAYKLSFDGNMIGVIISSVLCVNVMKLSKKVFKNELVKNILEAPTLFFVCFIISFLIISPLTFIMTDYISMGLNKGFSNMYAKWFIWGIIGAFGPYILLFSLDSFILIIGFLQFYTPDTMGNENGPIVAVIIYMCLTTSITTATLTFIIQNRNIDELKKSAANFALIGYISGVSSPMLYKINSKVKHTMYASCAGGFVAALISCASGITGTWGTGSVLGILSIQSSSTMSGINTWAPNGLFWGFIVCFAAVIVSGGVTFGLSKINYFKQNTKEVIEKEWVSNKTMDISAKTSK</sequence>
<reference evidence="9 10" key="1">
    <citation type="submission" date="2019-08" db="EMBL/GenBank/DDBJ databases">
        <title>Complete genome sequence of Spiroplasma chinense CCH (DSM 19755).</title>
        <authorList>
            <person name="Shen H.-Y."/>
            <person name="Lin Y.-C."/>
            <person name="Chou L."/>
            <person name="Kuo C.-H."/>
        </authorList>
    </citation>
    <scope>NUCLEOTIDE SEQUENCE [LARGE SCALE GENOMIC DNA]</scope>
    <source>
        <strain evidence="9 10">CCH</strain>
    </source>
</reference>
<evidence type="ECO:0000256" key="4">
    <source>
        <dbReference type="ARBA" id="ARBA00022683"/>
    </source>
</evidence>
<keyword evidence="7" id="KW-1133">Transmembrane helix</keyword>
<evidence type="ECO:0000313" key="9">
    <source>
        <dbReference type="EMBL" id="QEH61996.1"/>
    </source>
</evidence>
<dbReference type="EMBL" id="CP043026">
    <property type="protein sequence ID" value="QEH61996.1"/>
    <property type="molecule type" value="Genomic_DNA"/>
</dbReference>
<dbReference type="KEGG" id="schi:SCHIN_v1c08010"/>
<dbReference type="GO" id="GO:0016301">
    <property type="term" value="F:kinase activity"/>
    <property type="evidence" value="ECO:0007669"/>
    <property type="project" value="UniProtKB-KW"/>
</dbReference>
<dbReference type="GO" id="GO:0008982">
    <property type="term" value="F:protein-N(PI)-phosphohistidine-sugar phosphotransferase activity"/>
    <property type="evidence" value="ECO:0007669"/>
    <property type="project" value="InterPro"/>
</dbReference>
<feature type="transmembrane region" description="Helical" evidence="7">
    <location>
        <begin position="393"/>
        <end position="415"/>
    </location>
</feature>
<evidence type="ECO:0000256" key="3">
    <source>
        <dbReference type="ARBA" id="ARBA00022679"/>
    </source>
</evidence>
<keyword evidence="5" id="KW-0418">Kinase</keyword>
<dbReference type="Proteomes" id="UP000323144">
    <property type="component" value="Chromosome"/>
</dbReference>
<organism evidence="9 10">
    <name type="scientific">Spiroplasma chinense</name>
    <dbReference type="NCBI Taxonomy" id="216932"/>
    <lineage>
        <taxon>Bacteria</taxon>
        <taxon>Bacillati</taxon>
        <taxon>Mycoplasmatota</taxon>
        <taxon>Mollicutes</taxon>
        <taxon>Entomoplasmatales</taxon>
        <taxon>Spiroplasmataceae</taxon>
        <taxon>Spiroplasma</taxon>
    </lineage>
</organism>
<feature type="transmembrane region" description="Helical" evidence="7">
    <location>
        <begin position="427"/>
        <end position="445"/>
    </location>
</feature>
<keyword evidence="1" id="KW-0813">Transport</keyword>
<feature type="transmembrane region" description="Helical" evidence="7">
    <location>
        <begin position="457"/>
        <end position="487"/>
    </location>
</feature>
<dbReference type="SUPFAM" id="SSF55604">
    <property type="entry name" value="Glucose permease domain IIB"/>
    <property type="match status" value="1"/>
</dbReference>
<dbReference type="InterPro" id="IPR050558">
    <property type="entry name" value="PTS_Sugar-Specific_Components"/>
</dbReference>
<evidence type="ECO:0000256" key="2">
    <source>
        <dbReference type="ARBA" id="ARBA00022597"/>
    </source>
</evidence>
<feature type="transmembrane region" description="Helical" evidence="7">
    <location>
        <begin position="312"/>
        <end position="331"/>
    </location>
</feature>
<dbReference type="InterPro" id="IPR018113">
    <property type="entry name" value="PTrfase_EIIB_Cys"/>
</dbReference>
<feature type="transmembrane region" description="Helical" evidence="7">
    <location>
        <begin position="192"/>
        <end position="214"/>
    </location>
</feature>
<dbReference type="PANTHER" id="PTHR30175">
    <property type="entry name" value="PHOSPHOTRANSFERASE SYSTEM TRANSPORT PROTEIN"/>
    <property type="match status" value="1"/>
</dbReference>
<dbReference type="AlphaFoldDB" id="A0A5B9Y5J4"/>
<evidence type="ECO:0000259" key="8">
    <source>
        <dbReference type="PROSITE" id="PS51098"/>
    </source>
</evidence>
<dbReference type="RefSeq" id="WP_166508369.1">
    <property type="nucleotide sequence ID" value="NZ_CP043026.1"/>
</dbReference>
<name>A0A5B9Y5J4_9MOLU</name>
<dbReference type="GO" id="GO:0015771">
    <property type="term" value="P:trehalose transport"/>
    <property type="evidence" value="ECO:0007669"/>
    <property type="project" value="TreeGrafter"/>
</dbReference>
<proteinExistence type="predicted"/>
<dbReference type="InterPro" id="IPR036878">
    <property type="entry name" value="Glu_permease_IIB"/>
</dbReference>
<evidence type="ECO:0000313" key="10">
    <source>
        <dbReference type="Proteomes" id="UP000323144"/>
    </source>
</evidence>
<accession>A0A5B9Y5J4</accession>
<feature type="transmembrane region" description="Helical" evidence="7">
    <location>
        <begin position="267"/>
        <end position="291"/>
    </location>
</feature>
<dbReference type="Gene3D" id="3.30.1360.60">
    <property type="entry name" value="Glucose permease domain IIB"/>
    <property type="match status" value="1"/>
</dbReference>
<dbReference type="PANTHER" id="PTHR30175:SF1">
    <property type="entry name" value="PTS SYSTEM ARBUTIN-, CELLOBIOSE-, AND SALICIN-SPECIFIC EIIBC COMPONENT-RELATED"/>
    <property type="match status" value="1"/>
</dbReference>
<evidence type="ECO:0000256" key="7">
    <source>
        <dbReference type="SAM" id="Phobius"/>
    </source>
</evidence>
<feature type="transmembrane region" description="Helical" evidence="7">
    <location>
        <begin position="121"/>
        <end position="143"/>
    </location>
</feature>
<feature type="active site" description="Phosphocysteine intermediate; for EIIB activity" evidence="6">
    <location>
        <position position="32"/>
    </location>
</feature>
<evidence type="ECO:0000256" key="1">
    <source>
        <dbReference type="ARBA" id="ARBA00022448"/>
    </source>
</evidence>
<feature type="transmembrane region" description="Helical" evidence="7">
    <location>
        <begin position="507"/>
        <end position="528"/>
    </location>
</feature>
<evidence type="ECO:0000256" key="6">
    <source>
        <dbReference type="PROSITE-ProRule" id="PRU00421"/>
    </source>
</evidence>
<feature type="domain" description="PTS EIIB type-1" evidence="8">
    <location>
        <begin position="10"/>
        <end position="93"/>
    </location>
</feature>
<dbReference type="InterPro" id="IPR001996">
    <property type="entry name" value="PTS_IIB_1"/>
</dbReference>
<protein>
    <submittedName>
        <fullName evidence="9">PTS system, trehalose-specific IIB component</fullName>
    </submittedName>
</protein>
<keyword evidence="2" id="KW-0762">Sugar transport</keyword>
<dbReference type="GO" id="GO:0090589">
    <property type="term" value="F:protein-phosphocysteine-trehalose phosphotransferase system transporter activity"/>
    <property type="evidence" value="ECO:0007669"/>
    <property type="project" value="TreeGrafter"/>
</dbReference>
<evidence type="ECO:0000256" key="5">
    <source>
        <dbReference type="ARBA" id="ARBA00022777"/>
    </source>
</evidence>
<keyword evidence="4" id="KW-0598">Phosphotransferase system</keyword>
<dbReference type="PROSITE" id="PS51098">
    <property type="entry name" value="PTS_EIIB_TYPE_1"/>
    <property type="match status" value="1"/>
</dbReference>
<keyword evidence="7" id="KW-0472">Membrane</keyword>
<keyword evidence="10" id="KW-1185">Reference proteome</keyword>
<keyword evidence="3" id="KW-0808">Transferase</keyword>
<feature type="transmembrane region" description="Helical" evidence="7">
    <location>
        <begin position="351"/>
        <end position="381"/>
    </location>
</feature>